<dbReference type="RefSeq" id="WP_310415065.1">
    <property type="nucleotide sequence ID" value="NZ_JAVDYC010000001.1"/>
</dbReference>
<keyword evidence="2" id="KW-1185">Reference proteome</keyword>
<evidence type="ECO:0000313" key="2">
    <source>
        <dbReference type="Proteomes" id="UP001183629"/>
    </source>
</evidence>
<comment type="caution">
    <text evidence="1">The sequence shown here is derived from an EMBL/GenBank/DDBJ whole genome shotgun (WGS) entry which is preliminary data.</text>
</comment>
<protein>
    <submittedName>
        <fullName evidence="1">Uncharacterized protein</fullName>
    </submittedName>
</protein>
<evidence type="ECO:0000313" key="1">
    <source>
        <dbReference type="EMBL" id="MDR7323340.1"/>
    </source>
</evidence>
<dbReference type="InterPro" id="IPR045920">
    <property type="entry name" value="DUF6339"/>
</dbReference>
<dbReference type="Proteomes" id="UP001183629">
    <property type="component" value="Unassembled WGS sequence"/>
</dbReference>
<reference evidence="1 2" key="1">
    <citation type="submission" date="2023-07" db="EMBL/GenBank/DDBJ databases">
        <title>Sequencing the genomes of 1000 actinobacteria strains.</title>
        <authorList>
            <person name="Klenk H.-P."/>
        </authorList>
    </citation>
    <scope>NUCLEOTIDE SEQUENCE [LARGE SCALE GENOMIC DNA]</scope>
    <source>
        <strain evidence="1 2">DSM 44711</strain>
    </source>
</reference>
<dbReference type="EMBL" id="JAVDYC010000001">
    <property type="protein sequence ID" value="MDR7323340.1"/>
    <property type="molecule type" value="Genomic_DNA"/>
</dbReference>
<proteinExistence type="predicted"/>
<organism evidence="1 2">
    <name type="scientific">Catenuloplanes niger</name>
    <dbReference type="NCBI Taxonomy" id="587534"/>
    <lineage>
        <taxon>Bacteria</taxon>
        <taxon>Bacillati</taxon>
        <taxon>Actinomycetota</taxon>
        <taxon>Actinomycetes</taxon>
        <taxon>Micromonosporales</taxon>
        <taxon>Micromonosporaceae</taxon>
        <taxon>Catenuloplanes</taxon>
    </lineage>
</organism>
<sequence>MSTLYPRLLPNEMERLFSAMHGRDPQSLRSDASVSSAHAVFAATGGTRVSKDELQLLAAELEKLAAASRYPSAPTVVERNEFDRSVAKLLHQRSGMTPGEASQRQVWAFLALVLVPHLCAWRFPMKEDGTYVTDRFKGTDLTRHALARLWSRAYVLHDPSAADPYALLSGMGEADLDQIMSRRRSLAATPALVRAVVRAHVEDGETGSDVPARDVLRDSLQRLLRLTAFLNLDWFSDEQLLGLVREQREESRKHLAVR</sequence>
<name>A0AAE3ZT10_9ACTN</name>
<accession>A0AAE3ZT10</accession>
<gene>
    <name evidence="1" type="ORF">J2S44_003590</name>
</gene>
<dbReference type="Pfam" id="PF19866">
    <property type="entry name" value="DUF6339"/>
    <property type="match status" value="1"/>
</dbReference>
<dbReference type="AlphaFoldDB" id="A0AAE3ZT10"/>